<dbReference type="GO" id="GO:0046872">
    <property type="term" value="F:metal ion binding"/>
    <property type="evidence" value="ECO:0007669"/>
    <property type="project" value="UniProtKB-KW"/>
</dbReference>
<sequence length="293" mass="32120">MTNSVQSDIQLKKVVCSTVQLGKENYPVGMLSLDGLVQEVGMHPYAIAYPEQLPGSTQQQLLAQTENSPAEFWVEAIAQKIIRTAEQYGEEPLLVCLSGADSHQRKGLLGAEMEELEINPLIGLRGVSRFAEQSRRKAFELECEAVKRAQSKLGSTGIELVLPFVRTFSEAATVCDLLAEQGLARGVGGLKIHLCAQLPANALLAETFLQYFDGVVVDIDQLAQFALGLDESHPKLDYLYDDRNEAILLLVRQLLLATHAVNKPCSIVSRHITTSAHLQSWLKDHGVSSVMTP</sequence>
<keyword evidence="2" id="KW-0479">Metal-binding</keyword>
<evidence type="ECO:0000259" key="5">
    <source>
        <dbReference type="Pfam" id="PF02896"/>
    </source>
</evidence>
<protein>
    <submittedName>
        <fullName evidence="6">Phosphoenolpyruvate-utilizing protein</fullName>
    </submittedName>
</protein>
<keyword evidence="4" id="KW-0067">ATP-binding</keyword>
<keyword evidence="7" id="KW-1185">Reference proteome</keyword>
<accession>A0A0J1H668</accession>
<comment type="similarity">
    <text evidence="1">Belongs to the PEP-utilizing enzyme family.</text>
</comment>
<evidence type="ECO:0000313" key="7">
    <source>
        <dbReference type="Proteomes" id="UP000036097"/>
    </source>
</evidence>
<dbReference type="InterPro" id="IPR006319">
    <property type="entry name" value="PEP_synth"/>
</dbReference>
<dbReference type="STRING" id="1195763.ABT56_06605"/>
<dbReference type="Proteomes" id="UP000036097">
    <property type="component" value="Unassembled WGS sequence"/>
</dbReference>
<dbReference type="InterPro" id="IPR040442">
    <property type="entry name" value="Pyrv_kinase-like_dom_sf"/>
</dbReference>
<name>A0A0J1H668_9GAMM</name>
<reference evidence="6 7" key="1">
    <citation type="submission" date="2015-05" db="EMBL/GenBank/DDBJ databases">
        <title>Photobacterium galathea sp. nov.</title>
        <authorList>
            <person name="Machado H."/>
            <person name="Gram L."/>
        </authorList>
    </citation>
    <scope>NUCLEOTIDE SEQUENCE [LARGE SCALE GENOMIC DNA]</scope>
    <source>
        <strain evidence="6 7">CGMCC 1.12159</strain>
    </source>
</reference>
<dbReference type="Pfam" id="PF02896">
    <property type="entry name" value="PEP-utilizers_C"/>
    <property type="match status" value="1"/>
</dbReference>
<keyword evidence="3" id="KW-0547">Nucleotide-binding</keyword>
<evidence type="ECO:0000256" key="4">
    <source>
        <dbReference type="ARBA" id="ARBA00022840"/>
    </source>
</evidence>
<dbReference type="PANTHER" id="PTHR43030">
    <property type="entry name" value="PHOSPHOENOLPYRUVATE SYNTHASE"/>
    <property type="match status" value="1"/>
</dbReference>
<organism evidence="6 7">
    <name type="scientific">Photobacterium aquae</name>
    <dbReference type="NCBI Taxonomy" id="1195763"/>
    <lineage>
        <taxon>Bacteria</taxon>
        <taxon>Pseudomonadati</taxon>
        <taxon>Pseudomonadota</taxon>
        <taxon>Gammaproteobacteria</taxon>
        <taxon>Vibrionales</taxon>
        <taxon>Vibrionaceae</taxon>
        <taxon>Photobacterium</taxon>
    </lineage>
</organism>
<feature type="domain" description="PEP-utilising enzyme C-terminal" evidence="5">
    <location>
        <begin position="77"/>
        <end position="269"/>
    </location>
</feature>
<proteinExistence type="inferred from homology"/>
<keyword evidence="6" id="KW-0670">Pyruvate</keyword>
<dbReference type="GO" id="GO:0008986">
    <property type="term" value="F:pyruvate, water dikinase activity"/>
    <property type="evidence" value="ECO:0007669"/>
    <property type="project" value="InterPro"/>
</dbReference>
<dbReference type="PANTHER" id="PTHR43030:SF1">
    <property type="entry name" value="PHOSPHOENOLPYRUVATE SYNTHASE"/>
    <property type="match status" value="1"/>
</dbReference>
<dbReference type="SUPFAM" id="SSF51621">
    <property type="entry name" value="Phosphoenolpyruvate/pyruvate domain"/>
    <property type="match status" value="1"/>
</dbReference>
<dbReference type="AlphaFoldDB" id="A0A0J1H668"/>
<dbReference type="InterPro" id="IPR015813">
    <property type="entry name" value="Pyrv/PenolPyrv_kinase-like_dom"/>
</dbReference>
<evidence type="ECO:0000256" key="1">
    <source>
        <dbReference type="ARBA" id="ARBA00007837"/>
    </source>
</evidence>
<evidence type="ECO:0000313" key="6">
    <source>
        <dbReference type="EMBL" id="KLV07206.1"/>
    </source>
</evidence>
<dbReference type="InterPro" id="IPR000121">
    <property type="entry name" value="PEP_util_C"/>
</dbReference>
<evidence type="ECO:0000256" key="3">
    <source>
        <dbReference type="ARBA" id="ARBA00022741"/>
    </source>
</evidence>
<gene>
    <name evidence="6" type="ORF">ABT56_06605</name>
</gene>
<dbReference type="OrthoDB" id="5854851at2"/>
<dbReference type="GO" id="GO:0005524">
    <property type="term" value="F:ATP binding"/>
    <property type="evidence" value="ECO:0007669"/>
    <property type="project" value="UniProtKB-KW"/>
</dbReference>
<dbReference type="Gene3D" id="3.20.20.60">
    <property type="entry name" value="Phosphoenolpyruvate-binding domains"/>
    <property type="match status" value="1"/>
</dbReference>
<dbReference type="EMBL" id="LDOT01000006">
    <property type="protein sequence ID" value="KLV07206.1"/>
    <property type="molecule type" value="Genomic_DNA"/>
</dbReference>
<dbReference type="PATRIC" id="fig|1195763.3.peg.1408"/>
<comment type="caution">
    <text evidence="6">The sequence shown here is derived from an EMBL/GenBank/DDBJ whole genome shotgun (WGS) entry which is preliminary data.</text>
</comment>
<evidence type="ECO:0000256" key="2">
    <source>
        <dbReference type="ARBA" id="ARBA00022723"/>
    </source>
</evidence>